<evidence type="ECO:0000256" key="2">
    <source>
        <dbReference type="ARBA" id="ARBA00004370"/>
    </source>
</evidence>
<dbReference type="SUPFAM" id="SSF55874">
    <property type="entry name" value="ATPase domain of HSP90 chaperone/DNA topoisomerase II/histidine kinase"/>
    <property type="match status" value="1"/>
</dbReference>
<dbReference type="EMBL" id="CADCWM010000018">
    <property type="protein sequence ID" value="CAA9541466.1"/>
    <property type="molecule type" value="Genomic_DNA"/>
</dbReference>
<dbReference type="AlphaFoldDB" id="A0A6J4U852"/>
<comment type="subcellular location">
    <subcellularLocation>
        <location evidence="2">Membrane</location>
    </subcellularLocation>
</comment>
<keyword evidence="4" id="KW-0597">Phosphoprotein</keyword>
<keyword evidence="6" id="KW-0418">Kinase</keyword>
<dbReference type="SMART" id="SM00304">
    <property type="entry name" value="HAMP"/>
    <property type="match status" value="1"/>
</dbReference>
<sequence length="411" mass="43770">MTLPIRRWLALALVAIFASPALVVAVGVLLYDVPSDAVVEAGSALGADVARWAEPAWQAEARARWAARGVVFVLVDADGREIYRSASDPFAGGDEDGLRGVRRVIVPGTGANDPATLGTAYLYIPADPTPEAWFLPLILLGVLVLTLAAVAWFLDRAVLRPLAATGRAARQIAAGDLEVALPTSPVREVAELNAAFAGMGAALRESLARQAAIEQERRLLIGAVVHDLRTPLFALRGYLDGMAGGLANTPEKAARYVGIAREKAAALEWLIADLFEYTRLEYLEQTPRHEPLDLAALLRRLVDGLQPQAAAKGVALTLDAPVGPDVPGAATVEGDPHLLTRAVENLLDNALRHTPAGGRIMVSWCQEQERVAFTVADTGPGIEPQDLPHLFTPLYRGEESRNRRTGGAGLG</sequence>
<reference evidence="11" key="1">
    <citation type="submission" date="2020-02" db="EMBL/GenBank/DDBJ databases">
        <authorList>
            <person name="Meier V. D."/>
        </authorList>
    </citation>
    <scope>NUCLEOTIDE SEQUENCE</scope>
    <source>
        <strain evidence="11">AVDCRST_MAG88</strain>
    </source>
</reference>
<keyword evidence="5" id="KW-0808">Transferase</keyword>
<dbReference type="InterPro" id="IPR003661">
    <property type="entry name" value="HisK_dim/P_dom"/>
</dbReference>
<dbReference type="Gene3D" id="6.10.340.10">
    <property type="match status" value="1"/>
</dbReference>
<dbReference type="Gene3D" id="1.10.287.130">
    <property type="match status" value="1"/>
</dbReference>
<evidence type="ECO:0000259" key="10">
    <source>
        <dbReference type="PROSITE" id="PS50885"/>
    </source>
</evidence>
<keyword evidence="8" id="KW-0812">Transmembrane</keyword>
<dbReference type="Pfam" id="PF02518">
    <property type="entry name" value="HATPase_c"/>
    <property type="match status" value="1"/>
</dbReference>
<evidence type="ECO:0000313" key="11">
    <source>
        <dbReference type="EMBL" id="CAA9541466.1"/>
    </source>
</evidence>
<gene>
    <name evidence="11" type="ORF">AVDCRST_MAG88-48</name>
</gene>
<dbReference type="InterPro" id="IPR003660">
    <property type="entry name" value="HAMP_dom"/>
</dbReference>
<dbReference type="SMART" id="SM00387">
    <property type="entry name" value="HATPase_c"/>
    <property type="match status" value="1"/>
</dbReference>
<dbReference type="CDD" id="cd06225">
    <property type="entry name" value="HAMP"/>
    <property type="match status" value="1"/>
</dbReference>
<dbReference type="PANTHER" id="PTHR45453">
    <property type="entry name" value="PHOSPHATE REGULON SENSOR PROTEIN PHOR"/>
    <property type="match status" value="1"/>
</dbReference>
<evidence type="ECO:0000256" key="4">
    <source>
        <dbReference type="ARBA" id="ARBA00022553"/>
    </source>
</evidence>
<feature type="domain" description="Histidine kinase" evidence="9">
    <location>
        <begin position="223"/>
        <end position="411"/>
    </location>
</feature>
<evidence type="ECO:0000256" key="1">
    <source>
        <dbReference type="ARBA" id="ARBA00000085"/>
    </source>
</evidence>
<dbReference type="GO" id="GO:0005886">
    <property type="term" value="C:plasma membrane"/>
    <property type="evidence" value="ECO:0007669"/>
    <property type="project" value="TreeGrafter"/>
</dbReference>
<dbReference type="PRINTS" id="PR00344">
    <property type="entry name" value="BCTRLSENSOR"/>
</dbReference>
<dbReference type="PROSITE" id="PS50885">
    <property type="entry name" value="HAMP"/>
    <property type="match status" value="1"/>
</dbReference>
<protein>
    <recommendedName>
        <fullName evidence="3">histidine kinase</fullName>
        <ecNumber evidence="3">2.7.13.3</ecNumber>
    </recommendedName>
</protein>
<evidence type="ECO:0000256" key="3">
    <source>
        <dbReference type="ARBA" id="ARBA00012438"/>
    </source>
</evidence>
<evidence type="ECO:0000256" key="5">
    <source>
        <dbReference type="ARBA" id="ARBA00022679"/>
    </source>
</evidence>
<feature type="domain" description="HAMP" evidence="10">
    <location>
        <begin position="156"/>
        <end position="208"/>
    </location>
</feature>
<dbReference type="Gene3D" id="3.30.565.10">
    <property type="entry name" value="Histidine kinase-like ATPase, C-terminal domain"/>
    <property type="match status" value="1"/>
</dbReference>
<dbReference type="GO" id="GO:0004721">
    <property type="term" value="F:phosphoprotein phosphatase activity"/>
    <property type="evidence" value="ECO:0007669"/>
    <property type="project" value="TreeGrafter"/>
</dbReference>
<keyword evidence="8" id="KW-0472">Membrane</keyword>
<dbReference type="GO" id="GO:0000155">
    <property type="term" value="F:phosphorelay sensor kinase activity"/>
    <property type="evidence" value="ECO:0007669"/>
    <property type="project" value="InterPro"/>
</dbReference>
<accession>A0A6J4U852</accession>
<dbReference type="SUPFAM" id="SSF47384">
    <property type="entry name" value="Homodimeric domain of signal transducing histidine kinase"/>
    <property type="match status" value="1"/>
</dbReference>
<dbReference type="PANTHER" id="PTHR45453:SF1">
    <property type="entry name" value="PHOSPHATE REGULON SENSOR PROTEIN PHOR"/>
    <property type="match status" value="1"/>
</dbReference>
<name>A0A6J4U852_9BACT</name>
<dbReference type="InterPro" id="IPR036890">
    <property type="entry name" value="HATPase_C_sf"/>
</dbReference>
<dbReference type="SMART" id="SM00388">
    <property type="entry name" value="HisKA"/>
    <property type="match status" value="1"/>
</dbReference>
<dbReference type="InterPro" id="IPR050351">
    <property type="entry name" value="BphY/WalK/GraS-like"/>
</dbReference>
<keyword evidence="8" id="KW-1133">Transmembrane helix</keyword>
<keyword evidence="7" id="KW-0902">Two-component regulatory system</keyword>
<dbReference type="GO" id="GO:0016036">
    <property type="term" value="P:cellular response to phosphate starvation"/>
    <property type="evidence" value="ECO:0007669"/>
    <property type="project" value="TreeGrafter"/>
</dbReference>
<dbReference type="InterPro" id="IPR003594">
    <property type="entry name" value="HATPase_dom"/>
</dbReference>
<dbReference type="InterPro" id="IPR004358">
    <property type="entry name" value="Sig_transdc_His_kin-like_C"/>
</dbReference>
<evidence type="ECO:0000256" key="8">
    <source>
        <dbReference type="SAM" id="Phobius"/>
    </source>
</evidence>
<dbReference type="Pfam" id="PF00512">
    <property type="entry name" value="HisKA"/>
    <property type="match status" value="1"/>
</dbReference>
<dbReference type="CDD" id="cd00082">
    <property type="entry name" value="HisKA"/>
    <property type="match status" value="1"/>
</dbReference>
<organism evidence="11">
    <name type="scientific">uncultured Thermomicrobiales bacterium</name>
    <dbReference type="NCBI Taxonomy" id="1645740"/>
    <lineage>
        <taxon>Bacteria</taxon>
        <taxon>Pseudomonadati</taxon>
        <taxon>Thermomicrobiota</taxon>
        <taxon>Thermomicrobia</taxon>
        <taxon>Thermomicrobiales</taxon>
        <taxon>environmental samples</taxon>
    </lineage>
</organism>
<dbReference type="SUPFAM" id="SSF158472">
    <property type="entry name" value="HAMP domain-like"/>
    <property type="match status" value="1"/>
</dbReference>
<comment type="catalytic activity">
    <reaction evidence="1">
        <text>ATP + protein L-histidine = ADP + protein N-phospho-L-histidine.</text>
        <dbReference type="EC" id="2.7.13.3"/>
    </reaction>
</comment>
<evidence type="ECO:0000259" key="9">
    <source>
        <dbReference type="PROSITE" id="PS50109"/>
    </source>
</evidence>
<feature type="transmembrane region" description="Helical" evidence="8">
    <location>
        <begin position="133"/>
        <end position="154"/>
    </location>
</feature>
<dbReference type="EC" id="2.7.13.3" evidence="3"/>
<evidence type="ECO:0000256" key="6">
    <source>
        <dbReference type="ARBA" id="ARBA00022777"/>
    </source>
</evidence>
<dbReference type="Pfam" id="PF00672">
    <property type="entry name" value="HAMP"/>
    <property type="match status" value="1"/>
</dbReference>
<evidence type="ECO:0000256" key="7">
    <source>
        <dbReference type="ARBA" id="ARBA00023012"/>
    </source>
</evidence>
<dbReference type="InterPro" id="IPR005467">
    <property type="entry name" value="His_kinase_dom"/>
</dbReference>
<feature type="non-terminal residue" evidence="11">
    <location>
        <position position="411"/>
    </location>
</feature>
<dbReference type="PROSITE" id="PS50109">
    <property type="entry name" value="HIS_KIN"/>
    <property type="match status" value="1"/>
</dbReference>
<proteinExistence type="predicted"/>
<dbReference type="CDD" id="cd00075">
    <property type="entry name" value="HATPase"/>
    <property type="match status" value="1"/>
</dbReference>
<dbReference type="InterPro" id="IPR036097">
    <property type="entry name" value="HisK_dim/P_sf"/>
</dbReference>